<evidence type="ECO:0000256" key="2">
    <source>
        <dbReference type="ARBA" id="ARBA00008127"/>
    </source>
</evidence>
<keyword evidence="3 6" id="KW-0964">Secreted</keyword>
<dbReference type="PANTHER" id="PTHR33109:SF3">
    <property type="entry name" value="EPIDERMAL PATTERNING FACTOR-LIKE PROTEIN"/>
    <property type="match status" value="1"/>
</dbReference>
<dbReference type="GO" id="GO:0010052">
    <property type="term" value="P:guard cell differentiation"/>
    <property type="evidence" value="ECO:0007669"/>
    <property type="project" value="UniProtKB-UniRule"/>
</dbReference>
<accession>A0AAQ3QD21</accession>
<keyword evidence="8" id="KW-1185">Reference proteome</keyword>
<evidence type="ECO:0000313" key="7">
    <source>
        <dbReference type="EMBL" id="WOL08181.1"/>
    </source>
</evidence>
<keyword evidence="6" id="KW-0217">Developmental protein</keyword>
<reference evidence="7 8" key="1">
    <citation type="submission" date="2023-10" db="EMBL/GenBank/DDBJ databases">
        <title>Chromosome-scale genome assembly provides insights into flower coloration mechanisms of Canna indica.</title>
        <authorList>
            <person name="Li C."/>
        </authorList>
    </citation>
    <scope>NUCLEOTIDE SEQUENCE [LARGE SCALE GENOMIC DNA]</scope>
    <source>
        <tissue evidence="7">Flower</tissue>
    </source>
</reference>
<evidence type="ECO:0000256" key="4">
    <source>
        <dbReference type="ARBA" id="ARBA00022729"/>
    </source>
</evidence>
<dbReference type="GO" id="GO:0005576">
    <property type="term" value="C:extracellular region"/>
    <property type="evidence" value="ECO:0007669"/>
    <property type="project" value="UniProtKB-SubCell"/>
</dbReference>
<evidence type="ECO:0000256" key="3">
    <source>
        <dbReference type="ARBA" id="ARBA00022525"/>
    </source>
</evidence>
<evidence type="ECO:0000256" key="5">
    <source>
        <dbReference type="ARBA" id="ARBA00023157"/>
    </source>
</evidence>
<organism evidence="7 8">
    <name type="scientific">Canna indica</name>
    <name type="common">Indian-shot</name>
    <dbReference type="NCBI Taxonomy" id="4628"/>
    <lineage>
        <taxon>Eukaryota</taxon>
        <taxon>Viridiplantae</taxon>
        <taxon>Streptophyta</taxon>
        <taxon>Embryophyta</taxon>
        <taxon>Tracheophyta</taxon>
        <taxon>Spermatophyta</taxon>
        <taxon>Magnoliopsida</taxon>
        <taxon>Liliopsida</taxon>
        <taxon>Zingiberales</taxon>
        <taxon>Cannaceae</taxon>
        <taxon>Canna</taxon>
    </lineage>
</organism>
<dbReference type="AlphaFoldDB" id="A0AAQ3QD21"/>
<sequence length="94" mass="10272">MLLLFPTPGLRLPNQWHVEVLGVEKEVGGDVHGDAYRGFGTLGSRPPSCDRKCGGCSPCTAIQVPATMNQQRTQYANYEPEGWKCKCGSSIYNP</sequence>
<dbReference type="Proteomes" id="UP001327560">
    <property type="component" value="Chromosome 5"/>
</dbReference>
<proteinExistence type="inferred from homology"/>
<gene>
    <name evidence="7" type="ORF">Cni_G16933</name>
</gene>
<keyword evidence="4" id="KW-0732">Signal</keyword>
<evidence type="ECO:0000256" key="6">
    <source>
        <dbReference type="RuleBase" id="RU367102"/>
    </source>
</evidence>
<protein>
    <recommendedName>
        <fullName evidence="6">Epidermal patterning factor-like protein</fullName>
    </recommendedName>
</protein>
<comment type="function">
    <text evidence="6">Controls stomatal patterning.</text>
</comment>
<dbReference type="EMBL" id="CP136894">
    <property type="protein sequence ID" value="WOL08181.1"/>
    <property type="molecule type" value="Genomic_DNA"/>
</dbReference>
<evidence type="ECO:0000256" key="1">
    <source>
        <dbReference type="ARBA" id="ARBA00004613"/>
    </source>
</evidence>
<keyword evidence="5" id="KW-1015">Disulfide bond</keyword>
<dbReference type="PANTHER" id="PTHR33109">
    <property type="entry name" value="EPIDERMAL PATTERNING FACTOR-LIKE PROTEIN 4"/>
    <property type="match status" value="1"/>
</dbReference>
<dbReference type="Pfam" id="PF17181">
    <property type="entry name" value="EPF"/>
    <property type="match status" value="1"/>
</dbReference>
<evidence type="ECO:0000313" key="8">
    <source>
        <dbReference type="Proteomes" id="UP001327560"/>
    </source>
</evidence>
<name>A0AAQ3QD21_9LILI</name>
<comment type="similarity">
    <text evidence="2 6">Belongs to the plant cysteine rich small secretory peptide family. Epidermal patterning factor subfamily.</text>
</comment>
<dbReference type="InterPro" id="IPR039455">
    <property type="entry name" value="EPFL"/>
</dbReference>
<comment type="subcellular location">
    <subcellularLocation>
        <location evidence="1 6">Secreted</location>
    </subcellularLocation>
</comment>